<dbReference type="EMBL" id="CP030941">
    <property type="protein sequence ID" value="UUP16563.1"/>
    <property type="molecule type" value="Genomic_DNA"/>
</dbReference>
<dbReference type="EC" id="4.2.3.4" evidence="8"/>
<dbReference type="InterPro" id="IPR056179">
    <property type="entry name" value="DHQS_C"/>
</dbReference>
<keyword evidence="4" id="KW-0057">Aromatic amino acid biosynthesis</keyword>
<dbReference type="Gene3D" id="1.20.1090.10">
    <property type="entry name" value="Dehydroquinate synthase-like - alpha domain"/>
    <property type="match status" value="1"/>
</dbReference>
<dbReference type="SUPFAM" id="SSF56796">
    <property type="entry name" value="Dehydroquinate synthase-like"/>
    <property type="match status" value="1"/>
</dbReference>
<evidence type="ECO:0000259" key="7">
    <source>
        <dbReference type="Pfam" id="PF24621"/>
    </source>
</evidence>
<protein>
    <submittedName>
        <fullName evidence="8">3-dehydroquinate synthase</fullName>
        <ecNumber evidence="8">4.2.3.4</ecNumber>
    </submittedName>
</protein>
<dbReference type="Pfam" id="PF01761">
    <property type="entry name" value="DHQ_synthase"/>
    <property type="match status" value="1"/>
</dbReference>
<dbReference type="CDD" id="cd08198">
    <property type="entry name" value="DHQS-like"/>
    <property type="match status" value="1"/>
</dbReference>
<evidence type="ECO:0000313" key="9">
    <source>
        <dbReference type="Proteomes" id="UP001342418"/>
    </source>
</evidence>
<gene>
    <name evidence="8" type="primary">aroB_1</name>
    <name evidence="8" type="ORF">NTH_01010</name>
</gene>
<feature type="domain" description="3-dehydroquinate synthase N-terminal" evidence="6">
    <location>
        <begin position="97"/>
        <end position="207"/>
    </location>
</feature>
<dbReference type="Pfam" id="PF24621">
    <property type="entry name" value="DHQS_C"/>
    <property type="match status" value="1"/>
</dbReference>
<keyword evidence="3" id="KW-0520">NAD</keyword>
<organism evidence="8 9">
    <name type="scientific">Nitratireductor thuwali</name>
    <dbReference type="NCBI Taxonomy" id="2267699"/>
    <lineage>
        <taxon>Bacteria</taxon>
        <taxon>Pseudomonadati</taxon>
        <taxon>Pseudomonadota</taxon>
        <taxon>Alphaproteobacteria</taxon>
        <taxon>Hyphomicrobiales</taxon>
        <taxon>Phyllobacteriaceae</taxon>
        <taxon>Nitratireductor</taxon>
    </lineage>
</organism>
<comment type="cofactor">
    <cofactor evidence="1">
        <name>NAD(+)</name>
        <dbReference type="ChEBI" id="CHEBI:57540"/>
    </cofactor>
</comment>
<name>A0ABY5MH57_9HYPH</name>
<keyword evidence="2" id="KW-0028">Amino-acid biosynthesis</keyword>
<dbReference type="RefSeq" id="WP_338528976.1">
    <property type="nucleotide sequence ID" value="NZ_CP030941.1"/>
</dbReference>
<dbReference type="NCBIfam" id="NF004852">
    <property type="entry name" value="PRK06203.1"/>
    <property type="match status" value="1"/>
</dbReference>
<evidence type="ECO:0000256" key="2">
    <source>
        <dbReference type="ARBA" id="ARBA00022605"/>
    </source>
</evidence>
<evidence type="ECO:0000256" key="5">
    <source>
        <dbReference type="ARBA" id="ARBA00023239"/>
    </source>
</evidence>
<keyword evidence="5 8" id="KW-0456">Lyase</keyword>
<evidence type="ECO:0000256" key="3">
    <source>
        <dbReference type="ARBA" id="ARBA00023027"/>
    </source>
</evidence>
<reference evidence="8 9" key="1">
    <citation type="submission" date="2018-07" db="EMBL/GenBank/DDBJ databases">
        <title>Genome sequence of Nitratireductor thuwali#1536.</title>
        <authorList>
            <person name="Michoud G."/>
            <person name="Merlino G."/>
            <person name="Sefrji F.O."/>
            <person name="Daffonchio D."/>
        </authorList>
    </citation>
    <scope>NUCLEOTIDE SEQUENCE [LARGE SCALE GENOMIC DNA]</scope>
    <source>
        <strain evidence="9">Nit1536</strain>
    </source>
</reference>
<dbReference type="InterPro" id="IPR030960">
    <property type="entry name" value="DHQS/DOIS_N"/>
</dbReference>
<dbReference type="Proteomes" id="UP001342418">
    <property type="component" value="Chromosome"/>
</dbReference>
<dbReference type="InterPro" id="IPR050071">
    <property type="entry name" value="Dehydroquinate_synthase"/>
</dbReference>
<sequence length="402" mass="43717">MSVNASMVRNAGSVEEVHWQRFSVPFEYPVAFSRGVFGTSNPVLAELIARTEPDKPHRCLFFVDGGLLEALPRLKEQIELWCRAYADRIELAAKVMPIPGGESAKAEAAHLTAVEEAVLEHGIDRHSCVVAVGGGAVLDAVGLGAATAHRGVRHVRVPTTVLSQNDSGVGVKNAVNFKGVKNFIGTFAPPWAVVNDFEFLEHLPRRERIAGIAEGVKVALIRDRAFFEWIEANAARLTAFDRSAEEHMIRRCAKLHMKQIAGGGDPFERGSARPLDFGHWSAHKLESLSGHAVNHGEAVAIGIALDARYSVLAGLLPDGEEERIATLLQSLGFRLYHPALAGSGEGRRPAVLAGLDEFRQHLGGELTVTLLSAVGIGVDVHRMNPDLVCRALEWLKRREAMR</sequence>
<dbReference type="PANTHER" id="PTHR43622">
    <property type="entry name" value="3-DEHYDROQUINATE SYNTHASE"/>
    <property type="match status" value="1"/>
</dbReference>
<keyword evidence="9" id="KW-1185">Reference proteome</keyword>
<dbReference type="GO" id="GO:0003856">
    <property type="term" value="F:3-dehydroquinate synthase activity"/>
    <property type="evidence" value="ECO:0007669"/>
    <property type="project" value="UniProtKB-EC"/>
</dbReference>
<dbReference type="PANTHER" id="PTHR43622:SF7">
    <property type="entry name" value="3-DEHYDROQUINATE SYNTHASE, CHLOROPLASTIC"/>
    <property type="match status" value="1"/>
</dbReference>
<evidence type="ECO:0000259" key="6">
    <source>
        <dbReference type="Pfam" id="PF01761"/>
    </source>
</evidence>
<feature type="domain" description="3-dehydroquinate synthase C-terminal" evidence="7">
    <location>
        <begin position="211"/>
        <end position="335"/>
    </location>
</feature>
<proteinExistence type="predicted"/>
<evidence type="ECO:0000256" key="4">
    <source>
        <dbReference type="ARBA" id="ARBA00023141"/>
    </source>
</evidence>
<dbReference type="Gene3D" id="3.40.50.1970">
    <property type="match status" value="1"/>
</dbReference>
<evidence type="ECO:0000313" key="8">
    <source>
        <dbReference type="EMBL" id="UUP16563.1"/>
    </source>
</evidence>
<accession>A0ABY5MH57</accession>
<evidence type="ECO:0000256" key="1">
    <source>
        <dbReference type="ARBA" id="ARBA00001911"/>
    </source>
</evidence>